<gene>
    <name evidence="1" type="ORF">ACFO5K_20425</name>
</gene>
<dbReference type="Proteomes" id="UP001595844">
    <property type="component" value="Unassembled WGS sequence"/>
</dbReference>
<organism evidence="1 2">
    <name type="scientific">Nocardia halotolerans</name>
    <dbReference type="NCBI Taxonomy" id="1755878"/>
    <lineage>
        <taxon>Bacteria</taxon>
        <taxon>Bacillati</taxon>
        <taxon>Actinomycetota</taxon>
        <taxon>Actinomycetes</taxon>
        <taxon>Mycobacteriales</taxon>
        <taxon>Nocardiaceae</taxon>
        <taxon>Nocardia</taxon>
    </lineage>
</organism>
<evidence type="ECO:0000313" key="2">
    <source>
        <dbReference type="Proteomes" id="UP001595844"/>
    </source>
</evidence>
<sequence length="77" mass="8049">MFTYPPHSLSATVSGPATTSHFIVTTLYPAVASAIGPDVMLDLTAPDLPVRIRSADDGDLLTLAMPCEPTPAPDRPS</sequence>
<proteinExistence type="predicted"/>
<protein>
    <submittedName>
        <fullName evidence="1">Uncharacterized protein</fullName>
    </submittedName>
</protein>
<comment type="caution">
    <text evidence="1">The sequence shown here is derived from an EMBL/GenBank/DDBJ whole genome shotgun (WGS) entry which is preliminary data.</text>
</comment>
<keyword evidence="2" id="KW-1185">Reference proteome</keyword>
<name>A0ABV8VME8_9NOCA</name>
<evidence type="ECO:0000313" key="1">
    <source>
        <dbReference type="EMBL" id="MFC4376466.1"/>
    </source>
</evidence>
<reference evidence="2" key="1">
    <citation type="journal article" date="2019" name="Int. J. Syst. Evol. Microbiol.">
        <title>The Global Catalogue of Microorganisms (GCM) 10K type strain sequencing project: providing services to taxonomists for standard genome sequencing and annotation.</title>
        <authorList>
            <consortium name="The Broad Institute Genomics Platform"/>
            <consortium name="The Broad Institute Genome Sequencing Center for Infectious Disease"/>
            <person name="Wu L."/>
            <person name="Ma J."/>
        </authorList>
    </citation>
    <scope>NUCLEOTIDE SEQUENCE [LARGE SCALE GENOMIC DNA]</scope>
    <source>
        <strain evidence="2">IBRC-M 10490</strain>
    </source>
</reference>
<dbReference type="EMBL" id="JBHSDL010000025">
    <property type="protein sequence ID" value="MFC4376466.1"/>
    <property type="molecule type" value="Genomic_DNA"/>
</dbReference>
<accession>A0ABV8VME8</accession>
<dbReference type="RefSeq" id="WP_378565251.1">
    <property type="nucleotide sequence ID" value="NZ_JBHSDL010000025.1"/>
</dbReference>